<evidence type="ECO:0000313" key="3">
    <source>
        <dbReference type="Proteomes" id="UP000053660"/>
    </source>
</evidence>
<keyword evidence="1" id="KW-0217">Developmental protein</keyword>
<dbReference type="Proteomes" id="UP000053660">
    <property type="component" value="Unassembled WGS sequence"/>
</dbReference>
<accession>A0A0B1SZM2</accession>
<dbReference type="InterPro" id="IPR052140">
    <property type="entry name" value="Dev_Signal_Hedgehog-like"/>
</dbReference>
<organism evidence="2 3">
    <name type="scientific">Oesophagostomum dentatum</name>
    <name type="common">Nodular worm</name>
    <dbReference type="NCBI Taxonomy" id="61180"/>
    <lineage>
        <taxon>Eukaryota</taxon>
        <taxon>Metazoa</taxon>
        <taxon>Ecdysozoa</taxon>
        <taxon>Nematoda</taxon>
        <taxon>Chromadorea</taxon>
        <taxon>Rhabditida</taxon>
        <taxon>Rhabditina</taxon>
        <taxon>Rhabditomorpha</taxon>
        <taxon>Strongyloidea</taxon>
        <taxon>Strongylidae</taxon>
        <taxon>Oesophagostomum</taxon>
    </lineage>
</organism>
<name>A0A0B1SZM2_OESDE</name>
<dbReference type="OrthoDB" id="5212at2759"/>
<reference evidence="2 3" key="1">
    <citation type="submission" date="2014-03" db="EMBL/GenBank/DDBJ databases">
        <title>Draft genome of the hookworm Oesophagostomum dentatum.</title>
        <authorList>
            <person name="Mitreva M."/>
        </authorList>
    </citation>
    <scope>NUCLEOTIDE SEQUENCE [LARGE SCALE GENOMIC DNA]</scope>
    <source>
        <strain evidence="2 3">OD-Hann</strain>
    </source>
</reference>
<keyword evidence="3" id="KW-1185">Reference proteome</keyword>
<protein>
    <submittedName>
        <fullName evidence="2">Uncharacterized protein</fullName>
    </submittedName>
</protein>
<gene>
    <name evidence="2" type="ORF">OESDEN_11235</name>
</gene>
<dbReference type="PANTHER" id="PTHR46706:SF12">
    <property type="entry name" value="PROTEIN QUA-1-RELATED"/>
    <property type="match status" value="1"/>
</dbReference>
<evidence type="ECO:0000313" key="2">
    <source>
        <dbReference type="EMBL" id="KHJ88962.1"/>
    </source>
</evidence>
<evidence type="ECO:0000256" key="1">
    <source>
        <dbReference type="ARBA" id="ARBA00022473"/>
    </source>
</evidence>
<dbReference type="AlphaFoldDB" id="A0A0B1SZM2"/>
<proteinExistence type="predicted"/>
<dbReference type="PANTHER" id="PTHR46706">
    <property type="entry name" value="PROTEIN QUA-1-RELATED"/>
    <property type="match status" value="1"/>
</dbReference>
<feature type="non-terminal residue" evidence="2">
    <location>
        <position position="147"/>
    </location>
</feature>
<sequence length="147" mass="16185">MELELVKQPNSIEDGYLRRSDQLLRSPFRNPNMTPRVAKCEEKYSDRGCSPGQWLGGIAPKGLIQGATGLQVRCCSYAPLLDSEDRGVAMVSNGQLVVGGEVLDGGELDGFDYIADIKIEEVKKGRNVYAVSVRRMECKDDDSENSL</sequence>
<dbReference type="EMBL" id="KN554931">
    <property type="protein sequence ID" value="KHJ88962.1"/>
    <property type="molecule type" value="Genomic_DNA"/>
</dbReference>